<dbReference type="Proteomes" id="UP000789920">
    <property type="component" value="Unassembled WGS sequence"/>
</dbReference>
<feature type="non-terminal residue" evidence="1">
    <location>
        <position position="1"/>
    </location>
</feature>
<reference evidence="1" key="1">
    <citation type="submission" date="2021-06" db="EMBL/GenBank/DDBJ databases">
        <authorList>
            <person name="Kallberg Y."/>
            <person name="Tangrot J."/>
            <person name="Rosling A."/>
        </authorList>
    </citation>
    <scope>NUCLEOTIDE SEQUENCE</scope>
    <source>
        <strain evidence="1">MA461A</strain>
    </source>
</reference>
<proteinExistence type="predicted"/>
<dbReference type="EMBL" id="CAJVQC010175062">
    <property type="protein sequence ID" value="CAG8851246.1"/>
    <property type="molecule type" value="Genomic_DNA"/>
</dbReference>
<sequence length="45" mass="5252">NQDHEQFDDLKIHLPVAPNSDDVNDSIWPAWALPDNHNDTDHEFE</sequence>
<keyword evidence="2" id="KW-1185">Reference proteome</keyword>
<comment type="caution">
    <text evidence="1">The sequence shown here is derived from an EMBL/GenBank/DDBJ whole genome shotgun (WGS) entry which is preliminary data.</text>
</comment>
<gene>
    <name evidence="1" type="ORF">RPERSI_LOCUS36480</name>
</gene>
<accession>A0ACA9SYN0</accession>
<organism evidence="1 2">
    <name type="scientific">Racocetra persica</name>
    <dbReference type="NCBI Taxonomy" id="160502"/>
    <lineage>
        <taxon>Eukaryota</taxon>
        <taxon>Fungi</taxon>
        <taxon>Fungi incertae sedis</taxon>
        <taxon>Mucoromycota</taxon>
        <taxon>Glomeromycotina</taxon>
        <taxon>Glomeromycetes</taxon>
        <taxon>Diversisporales</taxon>
        <taxon>Gigasporaceae</taxon>
        <taxon>Racocetra</taxon>
    </lineage>
</organism>
<evidence type="ECO:0000313" key="1">
    <source>
        <dbReference type="EMBL" id="CAG8851246.1"/>
    </source>
</evidence>
<feature type="non-terminal residue" evidence="1">
    <location>
        <position position="45"/>
    </location>
</feature>
<evidence type="ECO:0000313" key="2">
    <source>
        <dbReference type="Proteomes" id="UP000789920"/>
    </source>
</evidence>
<protein>
    <submittedName>
        <fullName evidence="1">9475_t:CDS:1</fullName>
    </submittedName>
</protein>
<name>A0ACA9SYN0_9GLOM</name>